<proteinExistence type="predicted"/>
<sequence length="146" mass="17386">MIFYESLTISHKSIGLEELRSILGFKPRGLLKPLRMKPNETELAAASTVEEYYELKEPQYVDLSLSSYSVLKKNVEKAVKFLDRRFPEYRNYYRTKLQRALRNRNVDKDTVDEMIEEFEFVQQQVNEALMGFHPSSFYRKKEKICE</sequence>
<dbReference type="Proteomes" id="UP000095282">
    <property type="component" value="Unplaced"/>
</dbReference>
<organism evidence="1 2">
    <name type="scientific">Caenorhabditis tropicalis</name>
    <dbReference type="NCBI Taxonomy" id="1561998"/>
    <lineage>
        <taxon>Eukaryota</taxon>
        <taxon>Metazoa</taxon>
        <taxon>Ecdysozoa</taxon>
        <taxon>Nematoda</taxon>
        <taxon>Chromadorea</taxon>
        <taxon>Rhabditida</taxon>
        <taxon>Rhabditina</taxon>
        <taxon>Rhabditomorpha</taxon>
        <taxon>Rhabditoidea</taxon>
        <taxon>Rhabditidae</taxon>
        <taxon>Peloderinae</taxon>
        <taxon>Caenorhabditis</taxon>
    </lineage>
</organism>
<protein>
    <submittedName>
        <fullName evidence="2">LYR motif-containing protein 5</fullName>
    </submittedName>
</protein>
<dbReference type="AlphaFoldDB" id="A0A1I7TI83"/>
<accession>A0A1I7TI83</accession>
<evidence type="ECO:0000313" key="1">
    <source>
        <dbReference type="Proteomes" id="UP000095282"/>
    </source>
</evidence>
<name>A0A1I7TI83_9PELO</name>
<dbReference type="WBParaSite" id="Csp11.Scaffold621.g6189.t1">
    <property type="protein sequence ID" value="Csp11.Scaffold621.g6189.t1"/>
    <property type="gene ID" value="Csp11.Scaffold621.g6189"/>
</dbReference>
<keyword evidence="1" id="KW-1185">Reference proteome</keyword>
<evidence type="ECO:0000313" key="2">
    <source>
        <dbReference type="WBParaSite" id="Csp11.Scaffold621.g6189.t1"/>
    </source>
</evidence>
<reference evidence="2" key="1">
    <citation type="submission" date="2016-11" db="UniProtKB">
        <authorList>
            <consortium name="WormBaseParasite"/>
        </authorList>
    </citation>
    <scope>IDENTIFICATION</scope>
</reference>